<evidence type="ECO:0000313" key="2">
    <source>
        <dbReference type="EMBL" id="MBM4715115.1"/>
    </source>
</evidence>
<name>A0AAE2W785_RHOHA</name>
<dbReference type="Gene3D" id="3.40.710.10">
    <property type="entry name" value="DD-peptidase/beta-lactamase superfamily"/>
    <property type="match status" value="1"/>
</dbReference>
<comment type="caution">
    <text evidence="2">The sequence shown here is derived from an EMBL/GenBank/DDBJ whole genome shotgun (WGS) entry which is preliminary data.</text>
</comment>
<proteinExistence type="predicted"/>
<dbReference type="PANTHER" id="PTHR30627:SF24">
    <property type="entry name" value="PENICILLIN-BINDING PROTEIN 4B"/>
    <property type="match status" value="1"/>
</dbReference>
<dbReference type="GO" id="GO:0008658">
    <property type="term" value="F:penicillin binding"/>
    <property type="evidence" value="ECO:0007669"/>
    <property type="project" value="InterPro"/>
</dbReference>
<accession>A0AAE2W785</accession>
<reference evidence="2" key="1">
    <citation type="submission" date="2019-11" db="EMBL/GenBank/DDBJ databases">
        <title>Spread of Macrolides and rifampicin resistant Rhodococcus equi in clinical isolates in the USA.</title>
        <authorList>
            <person name="Alvarez-Narvaez S."/>
            <person name="Huber L."/>
            <person name="Cohen N.D."/>
            <person name="Slovis N."/>
            <person name="Greiter M."/>
            <person name="Giguere S."/>
            <person name="Hart K."/>
        </authorList>
    </citation>
    <scope>NUCLEOTIDE SEQUENCE</scope>
    <source>
        <strain evidence="2">Lh_5</strain>
    </source>
</reference>
<dbReference type="PROSITE" id="PS51257">
    <property type="entry name" value="PROKAR_LIPOPROTEIN"/>
    <property type="match status" value="1"/>
</dbReference>
<dbReference type="AlphaFoldDB" id="A0AAE2W785"/>
<dbReference type="InterPro" id="IPR001460">
    <property type="entry name" value="PCN-bd_Tpept"/>
</dbReference>
<sequence>MSVSRPGPRTTATVLAVASALVLSGCGGGDPSPEQRFADALSSGDVQAAADLTSDPAAASTAITAMLDGLNAQGRSFTVSENGDAFTLAADWSFGDGKQWQYSTEGRVDGDVIAWDPAVLAPGLAAGSTVRFTPTSGTPAEVRASDGQPIMTQQVVTLVDVQAPADTAALARLLNPIVPTITAESLGADLGKSDGKPITAVALREQDVEPVRDQLAAVPGVELVQQTRLLTVDRALSSPVLADLTTVWQEQQDESAGWAVQLVNADGTARRLAGQDAAPVPDIDTTLDLRLQTRAEDALASVPQPAAIVALRPSTGAVLAVAQNAPADAQGAIALTGLYPPGSTFKTVTTSAALQAGKVTPDTVLPCPGTENIEGRQIPNDDNFDLGSVPLHSAFAHSCNTTMGRLAVSLPPDALQQAALQFGLGVDYVTPGLTTVTGTVPTAQTPAERVESAIGQGAVTASPFGMALVAASIANGTTPAPTMIVGKPGVADRSVTPTPADVDAALRSMMRETVTDGTARTLADLPNLEGKTGTAEYGEGTRPHGWFVGMDGDLAFAVFVAGADSSGPALEAAGRFLR</sequence>
<dbReference type="PANTHER" id="PTHR30627">
    <property type="entry name" value="PEPTIDOGLYCAN D,D-TRANSPEPTIDASE"/>
    <property type="match status" value="1"/>
</dbReference>
<dbReference type="GO" id="GO:0005886">
    <property type="term" value="C:plasma membrane"/>
    <property type="evidence" value="ECO:0007669"/>
    <property type="project" value="TreeGrafter"/>
</dbReference>
<feature type="domain" description="Penicillin-binding protein transpeptidase" evidence="1">
    <location>
        <begin position="307"/>
        <end position="564"/>
    </location>
</feature>
<dbReference type="RefSeq" id="WP_084968535.1">
    <property type="nucleotide sequence ID" value="NZ_AP024196.1"/>
</dbReference>
<organism evidence="2 3">
    <name type="scientific">Rhodococcus hoagii</name>
    <name type="common">Corynebacterium equii</name>
    <dbReference type="NCBI Taxonomy" id="43767"/>
    <lineage>
        <taxon>Bacteria</taxon>
        <taxon>Bacillati</taxon>
        <taxon>Actinomycetota</taxon>
        <taxon>Actinomycetes</taxon>
        <taxon>Mycobacteriales</taxon>
        <taxon>Nocardiaceae</taxon>
        <taxon>Prescottella</taxon>
    </lineage>
</organism>
<evidence type="ECO:0000259" key="1">
    <source>
        <dbReference type="Pfam" id="PF00905"/>
    </source>
</evidence>
<gene>
    <name evidence="2" type="ORF">GS551_13020</name>
</gene>
<evidence type="ECO:0000313" key="3">
    <source>
        <dbReference type="Proteomes" id="UP000706122"/>
    </source>
</evidence>
<dbReference type="InterPro" id="IPR050515">
    <property type="entry name" value="Beta-lactam/transpept"/>
</dbReference>
<dbReference type="GO" id="GO:0071555">
    <property type="term" value="P:cell wall organization"/>
    <property type="evidence" value="ECO:0007669"/>
    <property type="project" value="TreeGrafter"/>
</dbReference>
<protein>
    <submittedName>
        <fullName evidence="2">Penicillin-binding protein</fullName>
    </submittedName>
</protein>
<dbReference type="Proteomes" id="UP000706122">
    <property type="component" value="Unassembled WGS sequence"/>
</dbReference>
<dbReference type="InterPro" id="IPR012338">
    <property type="entry name" value="Beta-lactam/transpept-like"/>
</dbReference>
<dbReference type="Pfam" id="PF00905">
    <property type="entry name" value="Transpeptidase"/>
    <property type="match status" value="1"/>
</dbReference>
<dbReference type="GO" id="GO:0071972">
    <property type="term" value="F:peptidoglycan L,D-transpeptidase activity"/>
    <property type="evidence" value="ECO:0007669"/>
    <property type="project" value="TreeGrafter"/>
</dbReference>
<dbReference type="SUPFAM" id="SSF56601">
    <property type="entry name" value="beta-lactamase/transpeptidase-like"/>
    <property type="match status" value="1"/>
</dbReference>
<dbReference type="EMBL" id="WUYC01000003">
    <property type="protein sequence ID" value="MBM4715115.1"/>
    <property type="molecule type" value="Genomic_DNA"/>
</dbReference>